<dbReference type="GO" id="GO:0016887">
    <property type="term" value="F:ATP hydrolysis activity"/>
    <property type="evidence" value="ECO:0007669"/>
    <property type="project" value="InterPro"/>
</dbReference>
<gene>
    <name evidence="5" type="ORF">D3273_27690</name>
</gene>
<dbReference type="RefSeq" id="WP_165359758.1">
    <property type="nucleotide sequence ID" value="NZ_QYBB01000137.1"/>
</dbReference>
<comment type="caution">
    <text evidence="5">The sequence shown here is derived from an EMBL/GenBank/DDBJ whole genome shotgun (WGS) entry which is preliminary data.</text>
</comment>
<evidence type="ECO:0000313" key="5">
    <source>
        <dbReference type="EMBL" id="RYC28748.1"/>
    </source>
</evidence>
<feature type="non-terminal residue" evidence="5">
    <location>
        <position position="204"/>
    </location>
</feature>
<dbReference type="SMART" id="SM00382">
    <property type="entry name" value="AAA"/>
    <property type="match status" value="1"/>
</dbReference>
<keyword evidence="2" id="KW-0547">Nucleotide-binding</keyword>
<dbReference type="AlphaFoldDB" id="A0A4Q2TZH7"/>
<protein>
    <submittedName>
        <fullName evidence="5">ABC transporter ATP-binding protein</fullName>
    </submittedName>
</protein>
<dbReference type="Gene3D" id="3.40.50.300">
    <property type="entry name" value="P-loop containing nucleotide triphosphate hydrolases"/>
    <property type="match status" value="1"/>
</dbReference>
<keyword evidence="3 5" id="KW-0067">ATP-binding</keyword>
<feature type="domain" description="AAA+ ATPase" evidence="4">
    <location>
        <begin position="57"/>
        <end position="186"/>
    </location>
</feature>
<reference evidence="5 6" key="2">
    <citation type="submission" date="2019-02" db="EMBL/GenBank/DDBJ databases">
        <title>'Lichenibacterium ramalinii' gen. nov. sp. nov., 'Lichenibacterium minor' gen. nov. sp. nov.</title>
        <authorList>
            <person name="Pankratov T."/>
        </authorList>
    </citation>
    <scope>NUCLEOTIDE SEQUENCE [LARGE SCALE GENOMIC DNA]</scope>
    <source>
        <strain evidence="5 6">RmlP026</strain>
    </source>
</reference>
<evidence type="ECO:0000256" key="2">
    <source>
        <dbReference type="ARBA" id="ARBA00022741"/>
    </source>
</evidence>
<evidence type="ECO:0000256" key="1">
    <source>
        <dbReference type="ARBA" id="ARBA00005417"/>
    </source>
</evidence>
<dbReference type="GO" id="GO:0005524">
    <property type="term" value="F:ATP binding"/>
    <property type="evidence" value="ECO:0007669"/>
    <property type="project" value="UniProtKB-KW"/>
</dbReference>
<sequence length="204" mass="22045">MASIDLVDASVEIPIFNSRGRSLKTTLIRRVGGQVEADGRDVVTVKALRRLNLSLRPGDRLGLIGHNGAGKSTLLRVFAGSYEPSTGTADISGTVSSLIDMEMGMDPELTGADNIIQRGVFLGMSLKEARRAILNVAEFSELGPYLHLPMRTYSSGMRMRLAFATSTTRHPDILLFDEMISFGDAGFAARAKARLDAMLDSAKI</sequence>
<dbReference type="Pfam" id="PF00005">
    <property type="entry name" value="ABC_tran"/>
    <property type="match status" value="1"/>
</dbReference>
<dbReference type="EMBL" id="QYBB01000137">
    <property type="protein sequence ID" value="RYC28748.1"/>
    <property type="molecule type" value="Genomic_DNA"/>
</dbReference>
<dbReference type="PANTHER" id="PTHR46743:SF3">
    <property type="entry name" value="ABC-TYPE POLYSACCHARIDE_POLYOL PHOSPHATE TRANSPORT SYSTEM, ATPASE COMPONENT"/>
    <property type="match status" value="1"/>
</dbReference>
<organism evidence="5 6">
    <name type="scientific">Lichenibacterium minor</name>
    <dbReference type="NCBI Taxonomy" id="2316528"/>
    <lineage>
        <taxon>Bacteria</taxon>
        <taxon>Pseudomonadati</taxon>
        <taxon>Pseudomonadota</taxon>
        <taxon>Alphaproteobacteria</taxon>
        <taxon>Hyphomicrobiales</taxon>
        <taxon>Lichenihabitantaceae</taxon>
        <taxon>Lichenibacterium</taxon>
    </lineage>
</organism>
<comment type="similarity">
    <text evidence="1">Belongs to the ABC transporter superfamily.</text>
</comment>
<evidence type="ECO:0000256" key="3">
    <source>
        <dbReference type="ARBA" id="ARBA00022840"/>
    </source>
</evidence>
<accession>A0A4Q2TZH7</accession>
<proteinExistence type="inferred from homology"/>
<dbReference type="Proteomes" id="UP000290759">
    <property type="component" value="Unassembled WGS sequence"/>
</dbReference>
<dbReference type="PROSITE" id="PS00211">
    <property type="entry name" value="ABC_TRANSPORTER_1"/>
    <property type="match status" value="1"/>
</dbReference>
<dbReference type="InterPro" id="IPR003439">
    <property type="entry name" value="ABC_transporter-like_ATP-bd"/>
</dbReference>
<evidence type="ECO:0000313" key="6">
    <source>
        <dbReference type="Proteomes" id="UP000290759"/>
    </source>
</evidence>
<dbReference type="SUPFAM" id="SSF52540">
    <property type="entry name" value="P-loop containing nucleoside triphosphate hydrolases"/>
    <property type="match status" value="1"/>
</dbReference>
<dbReference type="PANTHER" id="PTHR46743">
    <property type="entry name" value="TEICHOIC ACIDS EXPORT ATP-BINDING PROTEIN TAGH"/>
    <property type="match status" value="1"/>
</dbReference>
<dbReference type="InterPro" id="IPR017871">
    <property type="entry name" value="ABC_transporter-like_CS"/>
</dbReference>
<keyword evidence="6" id="KW-1185">Reference proteome</keyword>
<dbReference type="InterPro" id="IPR027417">
    <property type="entry name" value="P-loop_NTPase"/>
</dbReference>
<reference evidence="5 6" key="1">
    <citation type="submission" date="2018-12" db="EMBL/GenBank/DDBJ databases">
        <authorList>
            <person name="Grouzdev D.S."/>
            <person name="Krutkina M.S."/>
        </authorList>
    </citation>
    <scope>NUCLEOTIDE SEQUENCE [LARGE SCALE GENOMIC DNA]</scope>
    <source>
        <strain evidence="5 6">RmlP026</strain>
    </source>
</reference>
<dbReference type="InterPro" id="IPR003593">
    <property type="entry name" value="AAA+_ATPase"/>
</dbReference>
<name>A0A4Q2TZH7_9HYPH</name>
<dbReference type="InterPro" id="IPR050683">
    <property type="entry name" value="Bact_Polysacc_Export_ATP-bd"/>
</dbReference>
<evidence type="ECO:0000259" key="4">
    <source>
        <dbReference type="SMART" id="SM00382"/>
    </source>
</evidence>